<dbReference type="OrthoDB" id="281864at2"/>
<organism evidence="1 2">
    <name type="scientific">Planctomicrobium piriforme</name>
    <dbReference type="NCBI Taxonomy" id="1576369"/>
    <lineage>
        <taxon>Bacteria</taxon>
        <taxon>Pseudomonadati</taxon>
        <taxon>Planctomycetota</taxon>
        <taxon>Planctomycetia</taxon>
        <taxon>Planctomycetales</taxon>
        <taxon>Planctomycetaceae</taxon>
        <taxon>Planctomicrobium</taxon>
    </lineage>
</organism>
<dbReference type="AlphaFoldDB" id="A0A1I3E0E4"/>
<dbReference type="Proteomes" id="UP000199518">
    <property type="component" value="Unassembled WGS sequence"/>
</dbReference>
<dbReference type="RefSeq" id="WP_092048405.1">
    <property type="nucleotide sequence ID" value="NZ_FOQD01000004.1"/>
</dbReference>
<dbReference type="EMBL" id="FOQD01000004">
    <property type="protein sequence ID" value="SFH92462.1"/>
    <property type="molecule type" value="Genomic_DNA"/>
</dbReference>
<sequence length="372" mass="43046">MPRRSSEKQSNDSDVRFERFRQRFDGHQSLQSEAVYSLPSAFLKELKAAAPNFFSKAELNFESSLSQLSATGIFHGQPFSYSLLRHRHPAIVTELTARNQKVGAELNALIDDIRRDDGISEGRLEQFSKQEKELQMKLSRRARGYVGWLVTNPDFRIGCEVLRRTWPPKENSSSHFPEIPRSAFGVRLKLDDDSNKERYADFMKFYGSWILQRMETWDLPLPLDPGLGRPTLDQPSPYGSDTGIWMFIPWYLLIDKDLKVNDLTRRQASLWNSPAKKWLDQSARRKFGVDRYARILEIYVYVELALRARYGAELRGNAGNVDLAFARFWNATETSGERGLTVDPEPQRKLREKMDRDLRSCRAELGLLDEET</sequence>
<keyword evidence="2" id="KW-1185">Reference proteome</keyword>
<gene>
    <name evidence="1" type="ORF">SAMN05421753_10429</name>
</gene>
<proteinExistence type="predicted"/>
<reference evidence="2" key="1">
    <citation type="submission" date="2016-10" db="EMBL/GenBank/DDBJ databases">
        <authorList>
            <person name="Varghese N."/>
            <person name="Submissions S."/>
        </authorList>
    </citation>
    <scope>NUCLEOTIDE SEQUENCE [LARGE SCALE GENOMIC DNA]</scope>
    <source>
        <strain evidence="2">DSM 26348</strain>
    </source>
</reference>
<evidence type="ECO:0000313" key="1">
    <source>
        <dbReference type="EMBL" id="SFH92462.1"/>
    </source>
</evidence>
<evidence type="ECO:0000313" key="2">
    <source>
        <dbReference type="Proteomes" id="UP000199518"/>
    </source>
</evidence>
<accession>A0A1I3E0E4</accession>
<name>A0A1I3E0E4_9PLAN</name>
<protein>
    <submittedName>
        <fullName evidence="1">Uncharacterized protein</fullName>
    </submittedName>
</protein>